<gene>
    <name evidence="3" type="ORF">AB6A40_003350</name>
</gene>
<dbReference type="InterPro" id="IPR016024">
    <property type="entry name" value="ARM-type_fold"/>
</dbReference>
<proteinExistence type="predicted"/>
<comment type="caution">
    <text evidence="3">The sequence shown here is derived from an EMBL/GenBank/DDBJ whole genome shotgun (WGS) entry which is preliminary data.</text>
</comment>
<dbReference type="InterPro" id="IPR011989">
    <property type="entry name" value="ARM-like"/>
</dbReference>
<evidence type="ECO:0000259" key="1">
    <source>
        <dbReference type="Pfam" id="PF03378"/>
    </source>
</evidence>
<dbReference type="SUPFAM" id="SSF48371">
    <property type="entry name" value="ARM repeat"/>
    <property type="match status" value="1"/>
</dbReference>
<dbReference type="AlphaFoldDB" id="A0ABD6EAJ0"/>
<dbReference type="Gene3D" id="1.25.10.10">
    <property type="entry name" value="Leucine-rich Repeat Variant"/>
    <property type="match status" value="1"/>
</dbReference>
<dbReference type="PANTHER" id="PTHR10997">
    <property type="entry name" value="IMPORTIN-7, 8, 11"/>
    <property type="match status" value="1"/>
</dbReference>
<evidence type="ECO:0000313" key="4">
    <source>
        <dbReference type="Proteomes" id="UP001608902"/>
    </source>
</evidence>
<protein>
    <recommendedName>
        <fullName evidence="5">Exportin-1 C-terminal domain-containing protein</fullName>
    </recommendedName>
</protein>
<evidence type="ECO:0000313" key="3">
    <source>
        <dbReference type="EMBL" id="MFH4976641.1"/>
    </source>
</evidence>
<feature type="domain" description="Exportin-2 C-terminal" evidence="1">
    <location>
        <begin position="43"/>
        <end position="465"/>
    </location>
</feature>
<evidence type="ECO:0008006" key="5">
    <source>
        <dbReference type="Google" id="ProtNLM"/>
    </source>
</evidence>
<feature type="domain" description="Exportin-2 central" evidence="2">
    <location>
        <begin position="1"/>
        <end position="41"/>
    </location>
</feature>
<name>A0ABD6EAJ0_9BILA</name>
<sequence length="479" mass="53582">MKYAVTFRNQLAPEHVKEAFDASMKLLTSNHFILHQYAAHTMERVMLVKQKGTQMHLINNTNTKVGPIIAMLFNAFDVNPAACNSHYLMKAMMRSLTMIDAETAKSSGEIVNKLAVMIASAVKNPVDSLHLHLLFESLCILIKQAYFVVEGGIDKYILPLIENVLANDVVEFVPYALQITALLVDQASEKKLKTGTSELESYLPFLSYLMKEELWMRNSNIPAALIVVESFIQSHDEYMLQTHGATLQAIFQRLIGSKALDQHGFYLANALLPFCDKTDKVTSVSLLTPMFRRIQFSKTTKFMKQFILFLCRFAIIRGGAHVCQAIESVQTGMYSMVVEKLLIPELKTMHNTTNFEEKRQCCIGVSNLLAETVDRLGPCYATLIEAIVQLVEGCGQKTLGVGADEEEDRYDLIDTEYNDPFCKLNYAQHNKELAADIKNFKAYLAHSVAVRAVTVKPDSTSCVPESVKAVLSSYAQSSS</sequence>
<keyword evidence="4" id="KW-1185">Reference proteome</keyword>
<dbReference type="EMBL" id="JBGFUD010001699">
    <property type="protein sequence ID" value="MFH4976641.1"/>
    <property type="molecule type" value="Genomic_DNA"/>
</dbReference>
<organism evidence="3 4">
    <name type="scientific">Gnathostoma spinigerum</name>
    <dbReference type="NCBI Taxonomy" id="75299"/>
    <lineage>
        <taxon>Eukaryota</taxon>
        <taxon>Metazoa</taxon>
        <taxon>Ecdysozoa</taxon>
        <taxon>Nematoda</taxon>
        <taxon>Chromadorea</taxon>
        <taxon>Rhabditida</taxon>
        <taxon>Spirurina</taxon>
        <taxon>Gnathostomatomorpha</taxon>
        <taxon>Gnathostomatoidea</taxon>
        <taxon>Gnathostomatidae</taxon>
        <taxon>Gnathostoma</taxon>
    </lineage>
</organism>
<evidence type="ECO:0000259" key="2">
    <source>
        <dbReference type="Pfam" id="PF08506"/>
    </source>
</evidence>
<dbReference type="Pfam" id="PF03378">
    <property type="entry name" value="CAS_CSE1"/>
    <property type="match status" value="1"/>
</dbReference>
<dbReference type="Pfam" id="PF08506">
    <property type="entry name" value="Cse1"/>
    <property type="match status" value="1"/>
</dbReference>
<dbReference type="InterPro" id="IPR005043">
    <property type="entry name" value="XPO2_C"/>
</dbReference>
<dbReference type="PANTHER" id="PTHR10997:SF8">
    <property type="entry name" value="EXPORTIN-2"/>
    <property type="match status" value="1"/>
</dbReference>
<accession>A0ABD6EAJ0</accession>
<dbReference type="Proteomes" id="UP001608902">
    <property type="component" value="Unassembled WGS sequence"/>
</dbReference>
<dbReference type="InterPro" id="IPR013713">
    <property type="entry name" value="XPO2_central"/>
</dbReference>
<reference evidence="3 4" key="1">
    <citation type="submission" date="2024-08" db="EMBL/GenBank/DDBJ databases">
        <title>Gnathostoma spinigerum genome.</title>
        <authorList>
            <person name="Gonzalez-Bertolin B."/>
            <person name="Monzon S."/>
            <person name="Zaballos A."/>
            <person name="Jimenez P."/>
            <person name="Dekumyoy P."/>
            <person name="Varona S."/>
            <person name="Cuesta I."/>
            <person name="Sumanam S."/>
            <person name="Adisakwattana P."/>
            <person name="Gasser R.B."/>
            <person name="Hernandez-Gonzalez A."/>
            <person name="Young N.D."/>
            <person name="Perteguer M.J."/>
        </authorList>
    </citation>
    <scope>NUCLEOTIDE SEQUENCE [LARGE SCALE GENOMIC DNA]</scope>
    <source>
        <strain evidence="3">AL3</strain>
        <tissue evidence="3">Liver</tissue>
    </source>
</reference>